<dbReference type="PANTHER" id="PTHR43130:SF3">
    <property type="entry name" value="HTH-TYPE TRANSCRIPTIONAL REGULATOR RV1931C"/>
    <property type="match status" value="1"/>
</dbReference>
<evidence type="ECO:0000313" key="1">
    <source>
        <dbReference type="EMBL" id="MFC7441736.1"/>
    </source>
</evidence>
<proteinExistence type="predicted"/>
<accession>A0ABW2RL56</accession>
<reference evidence="2" key="1">
    <citation type="journal article" date="2019" name="Int. J. Syst. Evol. Microbiol.">
        <title>The Global Catalogue of Microorganisms (GCM) 10K type strain sequencing project: providing services to taxonomists for standard genome sequencing and annotation.</title>
        <authorList>
            <consortium name="The Broad Institute Genomics Platform"/>
            <consortium name="The Broad Institute Genome Sequencing Center for Infectious Disease"/>
            <person name="Wu L."/>
            <person name="Ma J."/>
        </authorList>
    </citation>
    <scope>NUCLEOTIDE SEQUENCE [LARGE SCALE GENOMIC DNA]</scope>
    <source>
        <strain evidence="2">CGMCC 1.12942</strain>
    </source>
</reference>
<dbReference type="Gene3D" id="3.40.50.880">
    <property type="match status" value="1"/>
</dbReference>
<evidence type="ECO:0008006" key="3">
    <source>
        <dbReference type="Google" id="ProtNLM"/>
    </source>
</evidence>
<dbReference type="InterPro" id="IPR052158">
    <property type="entry name" value="INH-QAR"/>
</dbReference>
<comment type="caution">
    <text evidence="1">The sequence shown here is derived from an EMBL/GenBank/DDBJ whole genome shotgun (WGS) entry which is preliminary data.</text>
</comment>
<keyword evidence="2" id="KW-1185">Reference proteome</keyword>
<name>A0ABW2RL56_9BACL</name>
<protein>
    <recommendedName>
        <fullName evidence="3">DJ-1/PfpI family protein</fullName>
    </recommendedName>
</protein>
<dbReference type="RefSeq" id="WP_379865148.1">
    <property type="nucleotide sequence ID" value="NZ_JBHTBW010000033.1"/>
</dbReference>
<dbReference type="InterPro" id="IPR029062">
    <property type="entry name" value="Class_I_gatase-like"/>
</dbReference>
<dbReference type="Proteomes" id="UP001596500">
    <property type="component" value="Unassembled WGS sequence"/>
</dbReference>
<organism evidence="1 2">
    <name type="scientific">Laceyella putida</name>
    <dbReference type="NCBI Taxonomy" id="110101"/>
    <lineage>
        <taxon>Bacteria</taxon>
        <taxon>Bacillati</taxon>
        <taxon>Bacillota</taxon>
        <taxon>Bacilli</taxon>
        <taxon>Bacillales</taxon>
        <taxon>Thermoactinomycetaceae</taxon>
        <taxon>Laceyella</taxon>
    </lineage>
</organism>
<evidence type="ECO:0000313" key="2">
    <source>
        <dbReference type="Proteomes" id="UP001596500"/>
    </source>
</evidence>
<dbReference type="SUPFAM" id="SSF52317">
    <property type="entry name" value="Class I glutamine amidotransferase-like"/>
    <property type="match status" value="1"/>
</dbReference>
<dbReference type="PANTHER" id="PTHR43130">
    <property type="entry name" value="ARAC-FAMILY TRANSCRIPTIONAL REGULATOR"/>
    <property type="match status" value="1"/>
</dbReference>
<sequence>MESQEVFCAAEMYSGGALSVELVTAEGARLVSSGINGLKIPANGRLNPERAQLILVPGASGEITGNGPHSVPAILRRAMETELTNLVRQALGKPGLTIATVCGGSLLLAMAGLLEGRHAVTNHLGMDVLGATGAIEVVEFVDAAIDGNRLTWFQRITKPMRLNLNFEVTVNGNRMTGIAKAGLLPASKIMGERVAETN</sequence>
<gene>
    <name evidence="1" type="ORF">ACFQNG_11495</name>
</gene>
<dbReference type="EMBL" id="JBHTBW010000033">
    <property type="protein sequence ID" value="MFC7441736.1"/>
    <property type="molecule type" value="Genomic_DNA"/>
</dbReference>